<feature type="compositionally biased region" description="Pro residues" evidence="1">
    <location>
        <begin position="23"/>
        <end position="38"/>
    </location>
</feature>
<organism evidence="2 3">
    <name type="scientific">Loxostege sticticalis</name>
    <name type="common">Beet webworm moth</name>
    <dbReference type="NCBI Taxonomy" id="481309"/>
    <lineage>
        <taxon>Eukaryota</taxon>
        <taxon>Metazoa</taxon>
        <taxon>Ecdysozoa</taxon>
        <taxon>Arthropoda</taxon>
        <taxon>Hexapoda</taxon>
        <taxon>Insecta</taxon>
        <taxon>Pterygota</taxon>
        <taxon>Neoptera</taxon>
        <taxon>Endopterygota</taxon>
        <taxon>Lepidoptera</taxon>
        <taxon>Glossata</taxon>
        <taxon>Ditrysia</taxon>
        <taxon>Pyraloidea</taxon>
        <taxon>Crambidae</taxon>
        <taxon>Pyraustinae</taxon>
        <taxon>Loxostege</taxon>
    </lineage>
</organism>
<feature type="compositionally biased region" description="Pro residues" evidence="1">
    <location>
        <begin position="54"/>
        <end position="68"/>
    </location>
</feature>
<comment type="caution">
    <text evidence="2">The sequence shown here is derived from an EMBL/GenBank/DDBJ whole genome shotgun (WGS) entry which is preliminary data.</text>
</comment>
<feature type="region of interest" description="Disordered" evidence="1">
    <location>
        <begin position="93"/>
        <end position="164"/>
    </location>
</feature>
<dbReference type="Proteomes" id="UP001549920">
    <property type="component" value="Unassembled WGS sequence"/>
</dbReference>
<dbReference type="EMBL" id="JBEUOH010000014">
    <property type="protein sequence ID" value="KAL0879452.1"/>
    <property type="molecule type" value="Genomic_DNA"/>
</dbReference>
<keyword evidence="3" id="KW-1185">Reference proteome</keyword>
<evidence type="ECO:0000313" key="3">
    <source>
        <dbReference type="Proteomes" id="UP001549920"/>
    </source>
</evidence>
<sequence>MQTPPLSLVLTLPFAQDRQPATPTSPAPPALATPPRPAQPALITPLRPAQPALATPPRPALATPPRPAQPALTTPPRSALPALAVLVQPVPPSLAVPVRPAPPSLAAPPPSSPPAPAAPTSPRRRQPPASLASAISPSARRRPRFRSPATPQSAASPGRPHLRARQRRHLTPFERAASEFSAVELRRLELEEARARMQHERVLRALKVEQERTQVFRSLVDDAQAWLDYYRNRDKTDPLNIEKFSEYVVPITLIVKHFSNRRTMSNICMLYSVNSCHTASVAQRLEGRT</sequence>
<gene>
    <name evidence="2" type="ORF">ABMA27_003203</name>
</gene>
<feature type="compositionally biased region" description="Low complexity" evidence="1">
    <location>
        <begin position="39"/>
        <end position="53"/>
    </location>
</feature>
<accession>A0ABR3HSD2</accession>
<evidence type="ECO:0000313" key="2">
    <source>
        <dbReference type="EMBL" id="KAL0879452.1"/>
    </source>
</evidence>
<proteinExistence type="predicted"/>
<protein>
    <submittedName>
        <fullName evidence="2">Uncharacterized protein</fullName>
    </submittedName>
</protein>
<name>A0ABR3HSD2_LOXSC</name>
<feature type="compositionally biased region" description="Pro residues" evidence="1">
    <location>
        <begin position="93"/>
        <end position="119"/>
    </location>
</feature>
<reference evidence="2 3" key="1">
    <citation type="submission" date="2024-06" db="EMBL/GenBank/DDBJ databases">
        <title>A chromosome-level genome assembly of beet webworm, Loxostege sticticalis.</title>
        <authorList>
            <person name="Zhang Y."/>
        </authorList>
    </citation>
    <scope>NUCLEOTIDE SEQUENCE [LARGE SCALE GENOMIC DNA]</scope>
    <source>
        <strain evidence="2">AQ026</strain>
        <tissue evidence="2">Whole body</tissue>
    </source>
</reference>
<evidence type="ECO:0000256" key="1">
    <source>
        <dbReference type="SAM" id="MobiDB-lite"/>
    </source>
</evidence>
<feature type="compositionally biased region" description="Low complexity" evidence="1">
    <location>
        <begin position="127"/>
        <end position="138"/>
    </location>
</feature>
<feature type="region of interest" description="Disordered" evidence="1">
    <location>
        <begin position="13"/>
        <end position="76"/>
    </location>
</feature>